<organism evidence="1 2">
    <name type="scientific">Hymenobacter volaticus</name>
    <dbReference type="NCBI Taxonomy" id="2932254"/>
    <lineage>
        <taxon>Bacteria</taxon>
        <taxon>Pseudomonadati</taxon>
        <taxon>Bacteroidota</taxon>
        <taxon>Cytophagia</taxon>
        <taxon>Cytophagales</taxon>
        <taxon>Hymenobacteraceae</taxon>
        <taxon>Hymenobacter</taxon>
    </lineage>
</organism>
<dbReference type="EMBL" id="CP095067">
    <property type="protein sequence ID" value="UOQ69672.1"/>
    <property type="molecule type" value="Genomic_DNA"/>
</dbReference>
<keyword evidence="1" id="KW-0614">Plasmid</keyword>
<evidence type="ECO:0000313" key="2">
    <source>
        <dbReference type="Proteomes" id="UP000830401"/>
    </source>
</evidence>
<evidence type="ECO:0000313" key="1">
    <source>
        <dbReference type="EMBL" id="UOQ69672.1"/>
    </source>
</evidence>
<proteinExistence type="predicted"/>
<reference evidence="1" key="1">
    <citation type="submission" date="2022-04" db="EMBL/GenBank/DDBJ databases">
        <title>Hymenobacter sp. isolated from the air.</title>
        <authorList>
            <person name="Won M."/>
            <person name="Lee C.-M."/>
            <person name="Woen H.-Y."/>
            <person name="Kwon S.-W."/>
        </authorList>
    </citation>
    <scope>NUCLEOTIDE SEQUENCE</scope>
    <source>
        <strain evidence="1">5420S-77</strain>
        <plasmid evidence="1">unnamed6</plasmid>
    </source>
</reference>
<dbReference type="RefSeq" id="WP_245127522.1">
    <property type="nucleotide sequence ID" value="NZ_CP095067.1"/>
</dbReference>
<name>A0ABY4GFE8_9BACT</name>
<sequence>MTKFAFRVQRCFPESLGHAWGQLLTQFQTENSRARILTMQHQTTPIGESLHPEIILSLLITYEE</sequence>
<dbReference type="Proteomes" id="UP000830401">
    <property type="component" value="Plasmid unnamed6"/>
</dbReference>
<keyword evidence="2" id="KW-1185">Reference proteome</keyword>
<protein>
    <submittedName>
        <fullName evidence="1">Uncharacterized protein</fullName>
    </submittedName>
</protein>
<geneLocation type="plasmid" evidence="1 2">
    <name>unnamed6</name>
</geneLocation>
<accession>A0ABY4GFE8</accession>
<gene>
    <name evidence="1" type="ORF">MUN86_29035</name>
</gene>